<dbReference type="SUPFAM" id="SSF109635">
    <property type="entry name" value="DnaK suppressor protein DksA, alpha-hairpin domain"/>
    <property type="match status" value="1"/>
</dbReference>
<dbReference type="Gene3D" id="1.20.120.910">
    <property type="entry name" value="DksA, coiled-coil domain"/>
    <property type="match status" value="1"/>
</dbReference>
<evidence type="ECO:0000256" key="3">
    <source>
        <dbReference type="ARBA" id="ARBA00022833"/>
    </source>
</evidence>
<dbReference type="SUPFAM" id="SSF57716">
    <property type="entry name" value="Glucocorticoid receptor-like (DNA-binding domain)"/>
    <property type="match status" value="1"/>
</dbReference>
<dbReference type="InterPro" id="IPR000962">
    <property type="entry name" value="Znf_DskA_TraR"/>
</dbReference>
<feature type="domain" description="Zinc finger DksA/TraR C4-type" evidence="6">
    <location>
        <begin position="77"/>
        <end position="112"/>
    </location>
</feature>
<keyword evidence="2" id="KW-0863">Zinc-finger</keyword>
<dbReference type="STRING" id="1538553.JT25_011970"/>
<dbReference type="InterPro" id="IPR048487">
    <property type="entry name" value="DksA-like_N"/>
</dbReference>
<feature type="coiled-coil region" evidence="5">
    <location>
        <begin position="1"/>
        <end position="28"/>
    </location>
</feature>
<reference evidence="8 9" key="1">
    <citation type="journal article" date="2015" name="Environ. Microbiol.">
        <title>Methane oxidation coupled to nitrate reduction under hypoxia by the Gammaproteobacterium Methylomonas denitrificans, sp. nov. type strain FJG1.</title>
        <authorList>
            <person name="Kits K.D."/>
            <person name="Klotz M.G."/>
            <person name="Stein L.Y."/>
        </authorList>
    </citation>
    <scope>NUCLEOTIDE SEQUENCE [LARGE SCALE GENOMIC DNA]</scope>
    <source>
        <strain evidence="8 9">FJG1</strain>
    </source>
</reference>
<name>A0A126T623_9GAMM</name>
<accession>A0A126T623</accession>
<evidence type="ECO:0000313" key="8">
    <source>
        <dbReference type="EMBL" id="AMK77194.1"/>
    </source>
</evidence>
<dbReference type="PANTHER" id="PTHR33823">
    <property type="entry name" value="RNA POLYMERASE-BINDING TRANSCRIPTION FACTOR DKSA-RELATED"/>
    <property type="match status" value="1"/>
</dbReference>
<feature type="domain" description="DnaK suppressor protein-like N-terminal" evidence="7">
    <location>
        <begin position="10"/>
        <end position="74"/>
    </location>
</feature>
<dbReference type="Pfam" id="PF21173">
    <property type="entry name" value="DksA-like_N"/>
    <property type="match status" value="1"/>
</dbReference>
<evidence type="ECO:0000256" key="4">
    <source>
        <dbReference type="PROSITE-ProRule" id="PRU00510"/>
    </source>
</evidence>
<feature type="zinc finger region" description="dksA C4-type" evidence="4">
    <location>
        <begin position="82"/>
        <end position="106"/>
    </location>
</feature>
<dbReference type="Proteomes" id="UP000030512">
    <property type="component" value="Chromosome"/>
</dbReference>
<dbReference type="Pfam" id="PF01258">
    <property type="entry name" value="zf-dskA_traR"/>
    <property type="match status" value="1"/>
</dbReference>
<dbReference type="PROSITE" id="PS51128">
    <property type="entry name" value="ZF_DKSA_2"/>
    <property type="match status" value="1"/>
</dbReference>
<keyword evidence="1" id="KW-0479">Metal-binding</keyword>
<dbReference type="EMBL" id="CP014476">
    <property type="protein sequence ID" value="AMK77194.1"/>
    <property type="molecule type" value="Genomic_DNA"/>
</dbReference>
<evidence type="ECO:0000259" key="7">
    <source>
        <dbReference type="Pfam" id="PF21173"/>
    </source>
</evidence>
<dbReference type="OrthoDB" id="6064855at2"/>
<evidence type="ECO:0000313" key="9">
    <source>
        <dbReference type="Proteomes" id="UP000030512"/>
    </source>
</evidence>
<gene>
    <name evidence="8" type="ORF">JT25_011970</name>
</gene>
<evidence type="ECO:0000256" key="5">
    <source>
        <dbReference type="SAM" id="Coils"/>
    </source>
</evidence>
<keyword evidence="3" id="KW-0862">Zinc</keyword>
<proteinExistence type="predicted"/>
<organism evidence="8 9">
    <name type="scientific">Methylomonas denitrificans</name>
    <dbReference type="NCBI Taxonomy" id="1538553"/>
    <lineage>
        <taxon>Bacteria</taxon>
        <taxon>Pseudomonadati</taxon>
        <taxon>Pseudomonadota</taxon>
        <taxon>Gammaproteobacteria</taxon>
        <taxon>Methylococcales</taxon>
        <taxon>Methylococcaceae</taxon>
        <taxon>Methylomonas</taxon>
    </lineage>
</organism>
<dbReference type="InterPro" id="IPR037187">
    <property type="entry name" value="DnaK_N"/>
</dbReference>
<dbReference type="KEGG" id="mdn:JT25_011970"/>
<dbReference type="PANTHER" id="PTHR33823:SF4">
    <property type="entry name" value="GENERAL STRESS PROTEIN 16O"/>
    <property type="match status" value="1"/>
</dbReference>
<evidence type="ECO:0000256" key="1">
    <source>
        <dbReference type="ARBA" id="ARBA00022723"/>
    </source>
</evidence>
<sequence>MKEYAEVRDQLLNMLEDLDDRLGKITDDVRHTDKPLAQDFSEQAVETENDEVLDALGNAARDEVEKIKQAISRIDAGTYGICLSCGEPIKKERLAALPYANQCIRCAEKSQHR</sequence>
<evidence type="ECO:0000259" key="6">
    <source>
        <dbReference type="Pfam" id="PF01258"/>
    </source>
</evidence>
<dbReference type="GO" id="GO:0008270">
    <property type="term" value="F:zinc ion binding"/>
    <property type="evidence" value="ECO:0007669"/>
    <property type="project" value="UniProtKB-KW"/>
</dbReference>
<dbReference type="RefSeq" id="WP_036276306.1">
    <property type="nucleotide sequence ID" value="NZ_CP014476.1"/>
</dbReference>
<dbReference type="AlphaFoldDB" id="A0A126T623"/>
<evidence type="ECO:0000256" key="2">
    <source>
        <dbReference type="ARBA" id="ARBA00022771"/>
    </source>
</evidence>
<keyword evidence="5" id="KW-0175">Coiled coil</keyword>
<keyword evidence="9" id="KW-1185">Reference proteome</keyword>
<protein>
    <submittedName>
        <fullName evidence="8">Conjugal transfer protein TraR</fullName>
    </submittedName>
</protein>